<evidence type="ECO:0000313" key="2">
    <source>
        <dbReference type="EMBL" id="EYD76901.1"/>
    </source>
</evidence>
<gene>
    <name evidence="2" type="ORF">Rumeso_01423</name>
</gene>
<feature type="compositionally biased region" description="Basic residues" evidence="1">
    <location>
        <begin position="151"/>
        <end position="162"/>
    </location>
</feature>
<comment type="caution">
    <text evidence="2">The sequence shown here is derived from an EMBL/GenBank/DDBJ whole genome shotgun (WGS) entry which is preliminary data.</text>
</comment>
<keyword evidence="3" id="KW-1185">Reference proteome</keyword>
<sequence length="179" mass="19533">MKSGLHRRPRRALHLSVRAGGHAPPSERRIHSDPRARVHRALAMERSAGVGETGPRGEEIGHERPTRVPRLPPRSGDGASLLWDVPHLLNAPAGSVAMRPADPLRRAGECGLQGRSPDALRTRSTVEAETPAALATSRGRLSSHGPDVRPLKRSLQRNRSCPRRSVLCKPRSRAWGGDR</sequence>
<dbReference type="Proteomes" id="UP000019666">
    <property type="component" value="Unassembled WGS sequence"/>
</dbReference>
<protein>
    <submittedName>
        <fullName evidence="2">Uncharacterized protein</fullName>
    </submittedName>
</protein>
<dbReference type="HOGENOM" id="CLU_1502405_0_0_5"/>
<name>A0A017HRA1_9RHOB</name>
<evidence type="ECO:0000256" key="1">
    <source>
        <dbReference type="SAM" id="MobiDB-lite"/>
    </source>
</evidence>
<feature type="compositionally biased region" description="Basic and acidic residues" evidence="1">
    <location>
        <begin position="25"/>
        <end position="36"/>
    </location>
</feature>
<dbReference type="EMBL" id="AOSK01000039">
    <property type="protein sequence ID" value="EYD76901.1"/>
    <property type="molecule type" value="Genomic_DNA"/>
</dbReference>
<dbReference type="AlphaFoldDB" id="A0A017HRA1"/>
<organism evidence="2 3">
    <name type="scientific">Rubellimicrobium mesophilum DSM 19309</name>
    <dbReference type="NCBI Taxonomy" id="442562"/>
    <lineage>
        <taxon>Bacteria</taxon>
        <taxon>Pseudomonadati</taxon>
        <taxon>Pseudomonadota</taxon>
        <taxon>Alphaproteobacteria</taxon>
        <taxon>Rhodobacterales</taxon>
        <taxon>Roseobacteraceae</taxon>
        <taxon>Rubellimicrobium</taxon>
    </lineage>
</organism>
<feature type="compositionally biased region" description="Basic and acidic residues" evidence="1">
    <location>
        <begin position="55"/>
        <end position="66"/>
    </location>
</feature>
<proteinExistence type="predicted"/>
<feature type="compositionally biased region" description="Basic residues" evidence="1">
    <location>
        <begin position="1"/>
        <end position="13"/>
    </location>
</feature>
<reference evidence="2 3" key="1">
    <citation type="submission" date="2013-02" db="EMBL/GenBank/DDBJ databases">
        <authorList>
            <person name="Fiebig A."/>
            <person name="Goeker M."/>
            <person name="Klenk H.-P.P."/>
        </authorList>
    </citation>
    <scope>NUCLEOTIDE SEQUENCE [LARGE SCALE GENOMIC DNA]</scope>
    <source>
        <strain evidence="2 3">DSM 19309</strain>
    </source>
</reference>
<evidence type="ECO:0000313" key="3">
    <source>
        <dbReference type="Proteomes" id="UP000019666"/>
    </source>
</evidence>
<feature type="region of interest" description="Disordered" evidence="1">
    <location>
        <begin position="1"/>
        <end position="75"/>
    </location>
</feature>
<feature type="region of interest" description="Disordered" evidence="1">
    <location>
        <begin position="107"/>
        <end position="164"/>
    </location>
</feature>
<dbReference type="STRING" id="442562.Rumeso_01423"/>
<accession>A0A017HRA1</accession>